<gene>
    <name evidence="1" type="ORF">Pth03_57600</name>
</gene>
<keyword evidence="2" id="KW-1185">Reference proteome</keyword>
<evidence type="ECO:0000313" key="1">
    <source>
        <dbReference type="EMBL" id="GII57371.1"/>
    </source>
</evidence>
<proteinExistence type="predicted"/>
<sequence>MLALCPISSGSSTRAGAALGEAVVPAWGGVVVHAAAAHSAALRATAGRVTRIARLTVLPNSRLCSKPYL</sequence>
<evidence type="ECO:0000313" key="2">
    <source>
        <dbReference type="Proteomes" id="UP000605992"/>
    </source>
</evidence>
<dbReference type="Proteomes" id="UP000605992">
    <property type="component" value="Unassembled WGS sequence"/>
</dbReference>
<accession>A0A8J3V5M8</accession>
<organism evidence="1 2">
    <name type="scientific">Planotetraspora thailandica</name>
    <dbReference type="NCBI Taxonomy" id="487172"/>
    <lineage>
        <taxon>Bacteria</taxon>
        <taxon>Bacillati</taxon>
        <taxon>Actinomycetota</taxon>
        <taxon>Actinomycetes</taxon>
        <taxon>Streptosporangiales</taxon>
        <taxon>Streptosporangiaceae</taxon>
        <taxon>Planotetraspora</taxon>
    </lineage>
</organism>
<dbReference type="EMBL" id="BOOR01000051">
    <property type="protein sequence ID" value="GII57371.1"/>
    <property type="molecule type" value="Genomic_DNA"/>
</dbReference>
<name>A0A8J3V5M8_9ACTN</name>
<dbReference type="AlphaFoldDB" id="A0A8J3V5M8"/>
<protein>
    <submittedName>
        <fullName evidence="1">Uncharacterized protein</fullName>
    </submittedName>
</protein>
<reference evidence="1" key="1">
    <citation type="submission" date="2021-01" db="EMBL/GenBank/DDBJ databases">
        <title>Whole genome shotgun sequence of Planotetraspora thailandica NBRC 104271.</title>
        <authorList>
            <person name="Komaki H."/>
            <person name="Tamura T."/>
        </authorList>
    </citation>
    <scope>NUCLEOTIDE SEQUENCE</scope>
    <source>
        <strain evidence="1">NBRC 104271</strain>
    </source>
</reference>
<comment type="caution">
    <text evidence="1">The sequence shown here is derived from an EMBL/GenBank/DDBJ whole genome shotgun (WGS) entry which is preliminary data.</text>
</comment>